<keyword evidence="2" id="KW-0812">Transmembrane</keyword>
<dbReference type="EMBL" id="CAXDID020000182">
    <property type="protein sequence ID" value="CAL6049772.1"/>
    <property type="molecule type" value="Genomic_DNA"/>
</dbReference>
<comment type="caution">
    <text evidence="3">The sequence shown here is derived from an EMBL/GenBank/DDBJ whole genome shotgun (WGS) entry which is preliminary data.</text>
</comment>
<reference evidence="3" key="1">
    <citation type="submission" date="2023-06" db="EMBL/GenBank/DDBJ databases">
        <authorList>
            <person name="Kurt Z."/>
        </authorList>
    </citation>
    <scope>NUCLEOTIDE SEQUENCE</scope>
</reference>
<keyword evidence="2" id="KW-0472">Membrane</keyword>
<proteinExistence type="predicted"/>
<feature type="region of interest" description="Disordered" evidence="1">
    <location>
        <begin position="90"/>
        <end position="141"/>
    </location>
</feature>
<organism evidence="3">
    <name type="scientific">Hexamita inflata</name>
    <dbReference type="NCBI Taxonomy" id="28002"/>
    <lineage>
        <taxon>Eukaryota</taxon>
        <taxon>Metamonada</taxon>
        <taxon>Diplomonadida</taxon>
        <taxon>Hexamitidae</taxon>
        <taxon>Hexamitinae</taxon>
        <taxon>Hexamita</taxon>
    </lineage>
</organism>
<dbReference type="AlphaFoldDB" id="A0AA86PU42"/>
<keyword evidence="5" id="KW-1185">Reference proteome</keyword>
<protein>
    <submittedName>
        <fullName evidence="4">Hypothetical_protein</fullName>
    </submittedName>
</protein>
<keyword evidence="2" id="KW-1133">Transmembrane helix</keyword>
<dbReference type="Proteomes" id="UP001642409">
    <property type="component" value="Unassembled WGS sequence"/>
</dbReference>
<gene>
    <name evidence="3" type="ORF">HINF_LOCUS32486</name>
    <name evidence="4" type="ORF">HINF_LOCUS43565</name>
</gene>
<name>A0AA86PU42_9EUKA</name>
<sequence length="141" mass="16239">MYNQCKNILSTKKILKVFQNHSKKLIKPLHTYVILCIYVYIAQIITISKTIPQSIQIYPIRNKTRQEEAKLHYTSLITNALHEGTIATKLGQRDRHATGRRAPRAPPGLEVWEQGKKMKPKATLDRTGSEQPLIIEDLQHE</sequence>
<evidence type="ECO:0000256" key="1">
    <source>
        <dbReference type="SAM" id="MobiDB-lite"/>
    </source>
</evidence>
<feature type="transmembrane region" description="Helical" evidence="2">
    <location>
        <begin position="29"/>
        <end position="47"/>
    </location>
</feature>
<evidence type="ECO:0000313" key="5">
    <source>
        <dbReference type="Proteomes" id="UP001642409"/>
    </source>
</evidence>
<evidence type="ECO:0000313" key="4">
    <source>
        <dbReference type="EMBL" id="CAL6049772.1"/>
    </source>
</evidence>
<evidence type="ECO:0000256" key="2">
    <source>
        <dbReference type="SAM" id="Phobius"/>
    </source>
</evidence>
<evidence type="ECO:0000313" key="3">
    <source>
        <dbReference type="EMBL" id="CAI9944841.1"/>
    </source>
</evidence>
<dbReference type="EMBL" id="CATOUU010000735">
    <property type="protein sequence ID" value="CAI9944841.1"/>
    <property type="molecule type" value="Genomic_DNA"/>
</dbReference>
<accession>A0AA86PU42</accession>
<reference evidence="4 5" key="2">
    <citation type="submission" date="2024-07" db="EMBL/GenBank/DDBJ databases">
        <authorList>
            <person name="Akdeniz Z."/>
        </authorList>
    </citation>
    <scope>NUCLEOTIDE SEQUENCE [LARGE SCALE GENOMIC DNA]</scope>
</reference>